<dbReference type="InterPro" id="IPR000182">
    <property type="entry name" value="GNAT_dom"/>
</dbReference>
<dbReference type="PROSITE" id="PS51186">
    <property type="entry name" value="GNAT"/>
    <property type="match status" value="1"/>
</dbReference>
<name>A0A6G8F2P7_9PROT</name>
<evidence type="ECO:0000313" key="2">
    <source>
        <dbReference type="EMBL" id="QIM10544.1"/>
    </source>
</evidence>
<dbReference type="GO" id="GO:0016747">
    <property type="term" value="F:acyltransferase activity, transferring groups other than amino-acyl groups"/>
    <property type="evidence" value="ECO:0007669"/>
    <property type="project" value="InterPro"/>
</dbReference>
<feature type="domain" description="N-acetyltransferase" evidence="1">
    <location>
        <begin position="3"/>
        <end position="199"/>
    </location>
</feature>
<organism evidence="2">
    <name type="scientific">uncultured Alphaproteobacteria bacterium</name>
    <dbReference type="NCBI Taxonomy" id="91750"/>
    <lineage>
        <taxon>Bacteria</taxon>
        <taxon>Pseudomonadati</taxon>
        <taxon>Pseudomonadota</taxon>
        <taxon>Alphaproteobacteria</taxon>
        <taxon>environmental samples</taxon>
    </lineage>
</organism>
<gene>
    <name evidence="2" type="ORF">PlAlph_4360</name>
</gene>
<evidence type="ECO:0000259" key="1">
    <source>
        <dbReference type="PROSITE" id="PS51186"/>
    </source>
</evidence>
<dbReference type="Gene3D" id="3.40.630.30">
    <property type="match status" value="1"/>
</dbReference>
<dbReference type="InterPro" id="IPR016181">
    <property type="entry name" value="Acyl_CoA_acyltransferase"/>
</dbReference>
<dbReference type="AlphaFoldDB" id="A0A6G8F2P7"/>
<accession>A0A6G8F2P7</accession>
<protein>
    <recommendedName>
        <fullName evidence="1">N-acetyltransferase domain-containing protein</fullName>
    </recommendedName>
</protein>
<proteinExistence type="predicted"/>
<dbReference type="EMBL" id="MN990731">
    <property type="protein sequence ID" value="QIM10544.1"/>
    <property type="molecule type" value="Genomic_DNA"/>
</dbReference>
<dbReference type="CDD" id="cd04301">
    <property type="entry name" value="NAT_SF"/>
    <property type="match status" value="1"/>
</dbReference>
<reference evidence="2" key="1">
    <citation type="journal article" date="2020" name="J. ISSAAS">
        <title>Lactobacilli and other gastrointestinal microbiota of Peromyscus leucopus, reservoir host for agents of Lyme disease and other zoonoses in North America.</title>
        <authorList>
            <person name="Milovic A."/>
            <person name="Bassam K."/>
            <person name="Shao H."/>
            <person name="Chatzistamou I."/>
            <person name="Tufts D.M."/>
            <person name="Diuk-Wasser M."/>
            <person name="Barbour A.G."/>
        </authorList>
    </citation>
    <scope>NUCLEOTIDE SEQUENCE</scope>
    <source>
        <strain evidence="2">LL90</strain>
    </source>
</reference>
<sequence length="241" mass="28134">MQISIRSLEKKLSQILPLAEAYQRSYNKLSDGYKSPEEMALYTKGYFLKKLWKMAEDKNSVVAVLYVNEQPRGFVRYSAIPEYYTQAVDGQSRDLEKGMLDGYEFAWYRKVNFARDVPLNDKTLIVNQIYLDPQIQRHGLGTYLLNKTIPELKKQGYENLIIEYNANNINAEKFYRGIGFEPFAKTQDFDHIIKKDGRTTFCISDVEIAHTTIDHALESMRRKQLNKTFIMVPQKNGQAYR</sequence>
<dbReference type="SUPFAM" id="SSF55729">
    <property type="entry name" value="Acyl-CoA N-acyltransferases (Nat)"/>
    <property type="match status" value="1"/>
</dbReference>
<dbReference type="Pfam" id="PF00583">
    <property type="entry name" value="Acetyltransf_1"/>
    <property type="match status" value="1"/>
</dbReference>